<dbReference type="GeneID" id="14697931"/>
<proteinExistence type="predicted"/>
<accession>M1EV28</accession>
<keyword evidence="1" id="KW-0934">Plastid</keyword>
<sequence>MIRNLVFKLRCLIRERGSLYLNLILKNQINETENDGVQGSFSKEGIVNNIDDDCFLDKNNEYDRIVDQNGNECPIIIAKFKLRAPKEILYNVYKRVVGNTVILYYFDSSSNLFLPINYIDKSGCIVGFIPNPSFKFLSFDLDKNELVFCCIDENNPLLCNFYAETLDQRVSQVLFLGTYEILGDYHGMLYSGLACEFVRNHEGNILLYNKINRVKYFKINNIYLQLYVYTDISCVQVYSVDVSIDQ</sequence>
<dbReference type="RefSeq" id="YP_007517010.1">
    <property type="nucleotide sequence ID" value="NC_020460.2"/>
</dbReference>
<keyword evidence="1" id="KW-0150">Chloroplast</keyword>
<evidence type="ECO:0000313" key="1">
    <source>
        <dbReference type="EMBL" id="AEY70783.1"/>
    </source>
</evidence>
<geneLocation type="chloroplast" evidence="1"/>
<dbReference type="EMBL" id="JQ237893">
    <property type="protein sequence ID" value="AEY70783.1"/>
    <property type="molecule type" value="Genomic_DNA"/>
</dbReference>
<dbReference type="AlphaFoldDB" id="M1EV28"/>
<reference evidence="1" key="1">
    <citation type="submission" date="2011-12" db="EMBL/GenBank/DDBJ databases">
        <title>Comparative chloroplast genomics between Euglena taxa (Euglenophyta).</title>
        <authorList>
            <person name="Bennett M.S."/>
            <person name="Triemer R.E."/>
        </authorList>
    </citation>
    <scope>NUCLEOTIDE SEQUENCE</scope>
    <source>
        <strain evidence="1">NJ001</strain>
    </source>
</reference>
<name>M1EV28_EUGVI</name>
<organism evidence="1">
    <name type="scientific">Euglena viridis</name>
    <name type="common">Cercaria viridis</name>
    <dbReference type="NCBI Taxonomy" id="3040"/>
    <lineage>
        <taxon>Eukaryota</taxon>
        <taxon>Discoba</taxon>
        <taxon>Euglenozoa</taxon>
        <taxon>Euglenida</taxon>
        <taxon>Spirocuta</taxon>
        <taxon>Euglenophyceae</taxon>
        <taxon>Euglenales</taxon>
        <taxon>Euglenaceae</taxon>
        <taxon>Euglena</taxon>
    </lineage>
</organism>
<protein>
    <submittedName>
        <fullName evidence="1">Uncharacterized protein</fullName>
    </submittedName>
</protein>